<proteinExistence type="predicted"/>
<keyword evidence="2" id="KW-1185">Reference proteome</keyword>
<reference evidence="1 2" key="1">
    <citation type="submission" date="2020-09" db="EMBL/GenBank/DDBJ databases">
        <title>De no assembly of potato wild relative species, Solanum commersonii.</title>
        <authorList>
            <person name="Cho K."/>
        </authorList>
    </citation>
    <scope>NUCLEOTIDE SEQUENCE [LARGE SCALE GENOMIC DNA]</scope>
    <source>
        <strain evidence="1">LZ3.2</strain>
        <tissue evidence="1">Leaf</tissue>
    </source>
</reference>
<gene>
    <name evidence="1" type="ORF">H5410_002033</name>
</gene>
<sequence length="114" mass="13029">MALGKAAILTHENLNKRKPNLRSSCYLCESSGANQPSLLHRKWTDQLWSMFIQKRKIKWTKPGSIIEVLQSLEQDGNAEKMRRDGGLSQLAFGGQFGRKGIKDALKENRTIFRR</sequence>
<evidence type="ECO:0000313" key="2">
    <source>
        <dbReference type="Proteomes" id="UP000824120"/>
    </source>
</evidence>
<dbReference type="EMBL" id="JACXVP010000001">
    <property type="protein sequence ID" value="KAG5630316.1"/>
    <property type="molecule type" value="Genomic_DNA"/>
</dbReference>
<comment type="caution">
    <text evidence="1">The sequence shown here is derived from an EMBL/GenBank/DDBJ whole genome shotgun (WGS) entry which is preliminary data.</text>
</comment>
<protein>
    <submittedName>
        <fullName evidence="1">Uncharacterized protein</fullName>
    </submittedName>
</protein>
<organism evidence="1 2">
    <name type="scientific">Solanum commersonii</name>
    <name type="common">Commerson's wild potato</name>
    <name type="synonym">Commerson's nightshade</name>
    <dbReference type="NCBI Taxonomy" id="4109"/>
    <lineage>
        <taxon>Eukaryota</taxon>
        <taxon>Viridiplantae</taxon>
        <taxon>Streptophyta</taxon>
        <taxon>Embryophyta</taxon>
        <taxon>Tracheophyta</taxon>
        <taxon>Spermatophyta</taxon>
        <taxon>Magnoliopsida</taxon>
        <taxon>eudicotyledons</taxon>
        <taxon>Gunneridae</taxon>
        <taxon>Pentapetalae</taxon>
        <taxon>asterids</taxon>
        <taxon>lamiids</taxon>
        <taxon>Solanales</taxon>
        <taxon>Solanaceae</taxon>
        <taxon>Solanoideae</taxon>
        <taxon>Solaneae</taxon>
        <taxon>Solanum</taxon>
    </lineage>
</organism>
<name>A0A9J6B0X5_SOLCO</name>
<accession>A0A9J6B0X5</accession>
<evidence type="ECO:0000313" key="1">
    <source>
        <dbReference type="EMBL" id="KAG5630316.1"/>
    </source>
</evidence>
<dbReference type="AlphaFoldDB" id="A0A9J6B0X5"/>
<dbReference type="Proteomes" id="UP000824120">
    <property type="component" value="Chromosome 1"/>
</dbReference>